<dbReference type="RefSeq" id="WP_190763359.1">
    <property type="nucleotide sequence ID" value="NZ_JACXLD010000002.1"/>
</dbReference>
<sequence>MNLLNVENLQVEIGRGPNSVKAVRGVSFSLAEGEFRALVGESGSGKSITGLSLLDLLPSKSVRRADRFQLENLALPNQHHGQWRKLRGNRLAMIFQNPMTALDPTQKVGWQIAEPLCIHRGLSRRQAWQRAIELMERLAITDAEKRAHRYPFEFSGGMLQRVMIAMAIACEPQILIADEPTTALDVGVQQEVLGLLNELRESRGTAILFITHDLGVVAKIADSVSVMYAGQVVEQGPVETFFTGSTTKELHPYSKALLAAVPDLSGGKPLQGIAGQPPDLRRPPSGCGFAARCSQRMEICDQAPELFHDANGDHRCWRWHEAFQTYLSQQGQVRGAQHD</sequence>
<evidence type="ECO:0000256" key="8">
    <source>
        <dbReference type="ARBA" id="ARBA00038852"/>
    </source>
</evidence>
<evidence type="ECO:0000256" key="7">
    <source>
        <dbReference type="ARBA" id="ARBA00023136"/>
    </source>
</evidence>
<protein>
    <recommendedName>
        <fullName evidence="8">ABC-type dipeptide transporter</fullName>
        <ecNumber evidence="8">7.4.2.9</ecNumber>
    </recommendedName>
</protein>
<evidence type="ECO:0000256" key="5">
    <source>
        <dbReference type="ARBA" id="ARBA00022741"/>
    </source>
</evidence>
<dbReference type="SUPFAM" id="SSF52540">
    <property type="entry name" value="P-loop containing nucleoside triphosphate hydrolases"/>
    <property type="match status" value="1"/>
</dbReference>
<dbReference type="GO" id="GO:0005886">
    <property type="term" value="C:plasma membrane"/>
    <property type="evidence" value="ECO:0007669"/>
    <property type="project" value="UniProtKB-SubCell"/>
</dbReference>
<keyword evidence="12" id="KW-1185">Reference proteome</keyword>
<reference evidence="11" key="1">
    <citation type="submission" date="2020-09" db="EMBL/GenBank/DDBJ databases">
        <authorList>
            <person name="Yoon J.-W."/>
        </authorList>
    </citation>
    <scope>NUCLEOTIDE SEQUENCE</scope>
    <source>
        <strain evidence="11">KMU-158</strain>
    </source>
</reference>
<gene>
    <name evidence="11" type="ORF">IB286_05650</name>
</gene>
<dbReference type="InterPro" id="IPR027417">
    <property type="entry name" value="P-loop_NTPase"/>
</dbReference>
<dbReference type="Gene3D" id="3.40.50.300">
    <property type="entry name" value="P-loop containing nucleotide triphosphate hydrolases"/>
    <property type="match status" value="1"/>
</dbReference>
<dbReference type="GO" id="GO:0055085">
    <property type="term" value="P:transmembrane transport"/>
    <property type="evidence" value="ECO:0007669"/>
    <property type="project" value="UniProtKB-ARBA"/>
</dbReference>
<dbReference type="GO" id="GO:0015833">
    <property type="term" value="P:peptide transport"/>
    <property type="evidence" value="ECO:0007669"/>
    <property type="project" value="InterPro"/>
</dbReference>
<keyword evidence="5" id="KW-0547">Nucleotide-binding</keyword>
<comment type="similarity">
    <text evidence="2">Belongs to the ABC transporter superfamily.</text>
</comment>
<dbReference type="PANTHER" id="PTHR43297:SF2">
    <property type="entry name" value="DIPEPTIDE TRANSPORT ATP-BINDING PROTEIN DPPD"/>
    <property type="match status" value="1"/>
</dbReference>
<dbReference type="InterPro" id="IPR017871">
    <property type="entry name" value="ABC_transporter-like_CS"/>
</dbReference>
<keyword evidence="4" id="KW-1003">Cell membrane</keyword>
<dbReference type="InterPro" id="IPR013563">
    <property type="entry name" value="Oligopep_ABC_C"/>
</dbReference>
<keyword evidence="3" id="KW-0813">Transport</keyword>
<keyword evidence="7" id="KW-0472">Membrane</keyword>
<dbReference type="Pfam" id="PF08352">
    <property type="entry name" value="oligo_HPY"/>
    <property type="match status" value="1"/>
</dbReference>
<comment type="catalytic activity">
    <reaction evidence="9">
        <text>a dipeptide(out) + ATP + H2O = a dipeptide(in) + ADP + phosphate + H(+)</text>
        <dbReference type="Rhea" id="RHEA:23120"/>
        <dbReference type="ChEBI" id="CHEBI:15377"/>
        <dbReference type="ChEBI" id="CHEBI:15378"/>
        <dbReference type="ChEBI" id="CHEBI:30616"/>
        <dbReference type="ChEBI" id="CHEBI:43474"/>
        <dbReference type="ChEBI" id="CHEBI:90799"/>
        <dbReference type="ChEBI" id="CHEBI:456216"/>
        <dbReference type="EC" id="7.4.2.9"/>
    </reaction>
</comment>
<dbReference type="GO" id="GO:0016887">
    <property type="term" value="F:ATP hydrolysis activity"/>
    <property type="evidence" value="ECO:0007669"/>
    <property type="project" value="InterPro"/>
</dbReference>
<dbReference type="EMBL" id="JACXLD010000002">
    <property type="protein sequence ID" value="MBD2858490.1"/>
    <property type="molecule type" value="Genomic_DNA"/>
</dbReference>
<dbReference type="FunFam" id="3.40.50.300:FF:000016">
    <property type="entry name" value="Oligopeptide ABC transporter ATP-binding component"/>
    <property type="match status" value="1"/>
</dbReference>
<evidence type="ECO:0000259" key="10">
    <source>
        <dbReference type="PROSITE" id="PS50893"/>
    </source>
</evidence>
<dbReference type="PROSITE" id="PS00211">
    <property type="entry name" value="ABC_TRANSPORTER_1"/>
    <property type="match status" value="1"/>
</dbReference>
<evidence type="ECO:0000256" key="9">
    <source>
        <dbReference type="ARBA" id="ARBA00047356"/>
    </source>
</evidence>
<dbReference type="InterPro" id="IPR003439">
    <property type="entry name" value="ABC_transporter-like_ATP-bd"/>
</dbReference>
<dbReference type="EC" id="7.4.2.9" evidence="8"/>
<comment type="caution">
    <text evidence="11">The sequence shown here is derived from an EMBL/GenBank/DDBJ whole genome shotgun (WGS) entry which is preliminary data.</text>
</comment>
<dbReference type="SMART" id="SM00382">
    <property type="entry name" value="AAA"/>
    <property type="match status" value="1"/>
</dbReference>
<evidence type="ECO:0000313" key="11">
    <source>
        <dbReference type="EMBL" id="MBD2858490.1"/>
    </source>
</evidence>
<dbReference type="AlphaFoldDB" id="A0A927C2W8"/>
<dbReference type="CDD" id="cd03257">
    <property type="entry name" value="ABC_NikE_OppD_transporters"/>
    <property type="match status" value="1"/>
</dbReference>
<accession>A0A927C2W8</accession>
<dbReference type="NCBIfam" id="TIGR01727">
    <property type="entry name" value="oligo_HPY"/>
    <property type="match status" value="1"/>
</dbReference>
<proteinExistence type="inferred from homology"/>
<keyword evidence="6 11" id="KW-0067">ATP-binding</keyword>
<dbReference type="PROSITE" id="PS50893">
    <property type="entry name" value="ABC_TRANSPORTER_2"/>
    <property type="match status" value="1"/>
</dbReference>
<feature type="domain" description="ABC transporter" evidence="10">
    <location>
        <begin position="4"/>
        <end position="254"/>
    </location>
</feature>
<evidence type="ECO:0000256" key="2">
    <source>
        <dbReference type="ARBA" id="ARBA00005417"/>
    </source>
</evidence>
<dbReference type="PANTHER" id="PTHR43297">
    <property type="entry name" value="OLIGOPEPTIDE TRANSPORT ATP-BINDING PROTEIN APPD"/>
    <property type="match status" value="1"/>
</dbReference>
<evidence type="ECO:0000313" key="12">
    <source>
        <dbReference type="Proteomes" id="UP000610558"/>
    </source>
</evidence>
<dbReference type="InterPro" id="IPR003593">
    <property type="entry name" value="AAA+_ATPase"/>
</dbReference>
<evidence type="ECO:0000256" key="4">
    <source>
        <dbReference type="ARBA" id="ARBA00022475"/>
    </source>
</evidence>
<dbReference type="InterPro" id="IPR050388">
    <property type="entry name" value="ABC_Ni/Peptide_Import"/>
</dbReference>
<organism evidence="11 12">
    <name type="scientific">Spongiibacter pelagi</name>
    <dbReference type="NCBI Taxonomy" id="2760804"/>
    <lineage>
        <taxon>Bacteria</taxon>
        <taxon>Pseudomonadati</taxon>
        <taxon>Pseudomonadota</taxon>
        <taxon>Gammaproteobacteria</taxon>
        <taxon>Cellvibrionales</taxon>
        <taxon>Spongiibacteraceae</taxon>
        <taxon>Spongiibacter</taxon>
    </lineage>
</organism>
<dbReference type="Proteomes" id="UP000610558">
    <property type="component" value="Unassembled WGS sequence"/>
</dbReference>
<dbReference type="GO" id="GO:0005524">
    <property type="term" value="F:ATP binding"/>
    <property type="evidence" value="ECO:0007669"/>
    <property type="project" value="UniProtKB-KW"/>
</dbReference>
<dbReference type="Pfam" id="PF00005">
    <property type="entry name" value="ABC_tran"/>
    <property type="match status" value="1"/>
</dbReference>
<evidence type="ECO:0000256" key="3">
    <source>
        <dbReference type="ARBA" id="ARBA00022448"/>
    </source>
</evidence>
<name>A0A927C2W8_9GAMM</name>
<comment type="subcellular location">
    <subcellularLocation>
        <location evidence="1">Cell inner membrane</location>
        <topology evidence="1">Peripheral membrane protein</topology>
    </subcellularLocation>
</comment>
<evidence type="ECO:0000256" key="1">
    <source>
        <dbReference type="ARBA" id="ARBA00004417"/>
    </source>
</evidence>
<evidence type="ECO:0000256" key="6">
    <source>
        <dbReference type="ARBA" id="ARBA00022840"/>
    </source>
</evidence>